<dbReference type="Pfam" id="PF00583">
    <property type="entry name" value="Acetyltransf_1"/>
    <property type="match status" value="1"/>
</dbReference>
<dbReference type="InterPro" id="IPR000182">
    <property type="entry name" value="GNAT_dom"/>
</dbReference>
<comment type="caution">
    <text evidence="4">The sequence shown here is derived from an EMBL/GenBank/DDBJ whole genome shotgun (WGS) entry which is preliminary data.</text>
</comment>
<reference evidence="4" key="1">
    <citation type="submission" date="2021-02" db="EMBL/GenBank/DDBJ databases">
        <title>The CRISPR/cas machinery reduction and long-range gene transfer in the hot spring cyanobacterium Synechococcus.</title>
        <authorList>
            <person name="Dvorak P."/>
            <person name="Jahodarova E."/>
            <person name="Hasler P."/>
            <person name="Poulickova A."/>
        </authorList>
    </citation>
    <scope>NUCLEOTIDE SEQUENCE</scope>
    <source>
        <strain evidence="4">Rupite</strain>
    </source>
</reference>
<gene>
    <name evidence="4" type="ORF">JX360_08710</name>
</gene>
<evidence type="ECO:0000259" key="3">
    <source>
        <dbReference type="PROSITE" id="PS51186"/>
    </source>
</evidence>
<keyword evidence="1" id="KW-0808">Transferase</keyword>
<organism evidence="4 5">
    <name type="scientific">Thermostichus vulcanus str. 'Rupite'</name>
    <dbReference type="NCBI Taxonomy" id="2813851"/>
    <lineage>
        <taxon>Bacteria</taxon>
        <taxon>Bacillati</taxon>
        <taxon>Cyanobacteriota</taxon>
        <taxon>Cyanophyceae</taxon>
        <taxon>Thermostichales</taxon>
        <taxon>Thermostichaceae</taxon>
        <taxon>Thermostichus</taxon>
    </lineage>
</organism>
<name>A0ABT0CB85_THEVL</name>
<keyword evidence="2" id="KW-0012">Acyltransferase</keyword>
<dbReference type="PROSITE" id="PS51186">
    <property type="entry name" value="GNAT"/>
    <property type="match status" value="1"/>
</dbReference>
<dbReference type="InterPro" id="IPR016181">
    <property type="entry name" value="Acyl_CoA_acyltransferase"/>
</dbReference>
<sequence>MQIRPATPLDVPAIFELIQALAEYEQLSHLVTGSVAELQQYLFGPEAVATVLLAEVEECPGSPVGFALYFRNFSTFLTRPGIYLEDLFVLPEFRGRGIGKALLVRLAQEAVAKGYGRLEWMVLDWNEPAIGFYKRLGAKQHPEWILNRVTGADLLALAQSLDPEINPN</sequence>
<dbReference type="Gene3D" id="3.40.630.30">
    <property type="match status" value="1"/>
</dbReference>
<feature type="domain" description="N-acetyltransferase" evidence="3">
    <location>
        <begin position="1"/>
        <end position="162"/>
    </location>
</feature>
<protein>
    <submittedName>
        <fullName evidence="4">GNAT family N-acetyltransferase</fullName>
    </submittedName>
</protein>
<dbReference type="CDD" id="cd04301">
    <property type="entry name" value="NAT_SF"/>
    <property type="match status" value="1"/>
</dbReference>
<accession>A0ABT0CB85</accession>
<dbReference type="InterPro" id="IPR051016">
    <property type="entry name" value="Diverse_Substrate_AcTransf"/>
</dbReference>
<evidence type="ECO:0000256" key="2">
    <source>
        <dbReference type="ARBA" id="ARBA00023315"/>
    </source>
</evidence>
<evidence type="ECO:0000256" key="1">
    <source>
        <dbReference type="ARBA" id="ARBA00022679"/>
    </source>
</evidence>
<evidence type="ECO:0000313" key="4">
    <source>
        <dbReference type="EMBL" id="MCJ2542984.1"/>
    </source>
</evidence>
<dbReference type="SUPFAM" id="SSF55729">
    <property type="entry name" value="Acyl-CoA N-acyltransferases (Nat)"/>
    <property type="match status" value="1"/>
</dbReference>
<dbReference type="Proteomes" id="UP000830835">
    <property type="component" value="Unassembled WGS sequence"/>
</dbReference>
<dbReference type="RefSeq" id="WP_244350264.1">
    <property type="nucleotide sequence ID" value="NZ_JAFIRA010000019.1"/>
</dbReference>
<proteinExistence type="predicted"/>
<dbReference type="PANTHER" id="PTHR10545:SF29">
    <property type="entry name" value="GH14572P-RELATED"/>
    <property type="match status" value="1"/>
</dbReference>
<evidence type="ECO:0000313" key="5">
    <source>
        <dbReference type="Proteomes" id="UP000830835"/>
    </source>
</evidence>
<dbReference type="PANTHER" id="PTHR10545">
    <property type="entry name" value="DIAMINE N-ACETYLTRANSFERASE"/>
    <property type="match status" value="1"/>
</dbReference>
<dbReference type="EMBL" id="JAFIRA010000019">
    <property type="protein sequence ID" value="MCJ2542984.1"/>
    <property type="molecule type" value="Genomic_DNA"/>
</dbReference>
<keyword evidence="5" id="KW-1185">Reference proteome</keyword>